<feature type="transmembrane region" description="Helical" evidence="1">
    <location>
        <begin position="58"/>
        <end position="81"/>
    </location>
</feature>
<keyword evidence="1" id="KW-0472">Membrane</keyword>
<gene>
    <name evidence="2" type="ORF">E2C01_013629</name>
</gene>
<sequence>MFIARQRSPLPAASCVTERSLACPAPTLPQAQGVLAALAGYCYSFLCTALITTRMIIFFFYPCVNTLIEMLLLCLISVTVAPHGFLCPHA</sequence>
<evidence type="ECO:0000256" key="1">
    <source>
        <dbReference type="SAM" id="Phobius"/>
    </source>
</evidence>
<keyword evidence="3" id="KW-1185">Reference proteome</keyword>
<dbReference type="AlphaFoldDB" id="A0A5B7DHV8"/>
<reference evidence="2 3" key="1">
    <citation type="submission" date="2019-05" db="EMBL/GenBank/DDBJ databases">
        <title>Another draft genome of Portunus trituberculatus and its Hox gene families provides insights of decapod evolution.</title>
        <authorList>
            <person name="Jeong J.-H."/>
            <person name="Song I."/>
            <person name="Kim S."/>
            <person name="Choi T."/>
            <person name="Kim D."/>
            <person name="Ryu S."/>
            <person name="Kim W."/>
        </authorList>
    </citation>
    <scope>NUCLEOTIDE SEQUENCE [LARGE SCALE GENOMIC DNA]</scope>
    <source>
        <tissue evidence="2">Muscle</tissue>
    </source>
</reference>
<protein>
    <submittedName>
        <fullName evidence="2">Uncharacterized protein</fullName>
    </submittedName>
</protein>
<dbReference type="Proteomes" id="UP000324222">
    <property type="component" value="Unassembled WGS sequence"/>
</dbReference>
<keyword evidence="1" id="KW-0812">Transmembrane</keyword>
<proteinExistence type="predicted"/>
<name>A0A5B7DHV8_PORTR</name>
<comment type="caution">
    <text evidence="2">The sequence shown here is derived from an EMBL/GenBank/DDBJ whole genome shotgun (WGS) entry which is preliminary data.</text>
</comment>
<organism evidence="2 3">
    <name type="scientific">Portunus trituberculatus</name>
    <name type="common">Swimming crab</name>
    <name type="synonym">Neptunus trituberculatus</name>
    <dbReference type="NCBI Taxonomy" id="210409"/>
    <lineage>
        <taxon>Eukaryota</taxon>
        <taxon>Metazoa</taxon>
        <taxon>Ecdysozoa</taxon>
        <taxon>Arthropoda</taxon>
        <taxon>Crustacea</taxon>
        <taxon>Multicrustacea</taxon>
        <taxon>Malacostraca</taxon>
        <taxon>Eumalacostraca</taxon>
        <taxon>Eucarida</taxon>
        <taxon>Decapoda</taxon>
        <taxon>Pleocyemata</taxon>
        <taxon>Brachyura</taxon>
        <taxon>Eubrachyura</taxon>
        <taxon>Portunoidea</taxon>
        <taxon>Portunidae</taxon>
        <taxon>Portuninae</taxon>
        <taxon>Portunus</taxon>
    </lineage>
</organism>
<keyword evidence="1" id="KW-1133">Transmembrane helix</keyword>
<accession>A0A5B7DHV8</accession>
<evidence type="ECO:0000313" key="3">
    <source>
        <dbReference type="Proteomes" id="UP000324222"/>
    </source>
</evidence>
<evidence type="ECO:0000313" key="2">
    <source>
        <dbReference type="EMBL" id="MPC20675.1"/>
    </source>
</evidence>
<dbReference type="EMBL" id="VSRR010000898">
    <property type="protein sequence ID" value="MPC20675.1"/>
    <property type="molecule type" value="Genomic_DNA"/>
</dbReference>